<keyword evidence="5" id="KW-0418">Kinase</keyword>
<dbReference type="EC" id="2.7.13.3" evidence="2"/>
<evidence type="ECO:0000313" key="8">
    <source>
        <dbReference type="Proteomes" id="UP000663651"/>
    </source>
</evidence>
<dbReference type="SMART" id="SM00387">
    <property type="entry name" value="HATPase_c"/>
    <property type="match status" value="1"/>
</dbReference>
<dbReference type="InterPro" id="IPR036097">
    <property type="entry name" value="HisK_dim/P_sf"/>
</dbReference>
<dbReference type="Gene3D" id="3.30.565.10">
    <property type="entry name" value="Histidine kinase-like ATPase, C-terminal domain"/>
    <property type="match status" value="1"/>
</dbReference>
<dbReference type="PANTHER" id="PTHR42878:SF15">
    <property type="entry name" value="BACTERIOPHYTOCHROME"/>
    <property type="match status" value="1"/>
</dbReference>
<dbReference type="InterPro" id="IPR036890">
    <property type="entry name" value="HATPase_C_sf"/>
</dbReference>
<evidence type="ECO:0000256" key="4">
    <source>
        <dbReference type="ARBA" id="ARBA00022679"/>
    </source>
</evidence>
<dbReference type="InterPro" id="IPR003661">
    <property type="entry name" value="HisK_dim/P_dom"/>
</dbReference>
<sequence>MKGETYPLFVQIEAVAEASGKECRAAIIDISRRRQLEERLDILHTDLAARATELVAANIELEAFNYTVSHDLRKPLTLINSYCQVVQELCGSKLDDQCKGYMRDMYEGTLRMNRLIDTLLDFSRITHVEMHHEQVDLSTMAKNVAMELKLTAPERRISLRIQEGIVANGDAGLLRVVLDNLIGNAWKHTGNREETIIEFGVTDSAGKPAFYVRDNGSGFDMALADKLFIPFQRLPGTDAEGSGIGLATVERIVKRHGGRIWPEGEPGAGATFYFTLE</sequence>
<feature type="domain" description="Histidine kinase" evidence="6">
    <location>
        <begin position="67"/>
        <end position="277"/>
    </location>
</feature>
<keyword evidence="4" id="KW-0808">Transferase</keyword>
<dbReference type="CDD" id="cd00082">
    <property type="entry name" value="HisKA"/>
    <property type="match status" value="1"/>
</dbReference>
<keyword evidence="8" id="KW-1185">Reference proteome</keyword>
<dbReference type="InterPro" id="IPR003594">
    <property type="entry name" value="HATPase_dom"/>
</dbReference>
<reference evidence="7 8" key="1">
    <citation type="submission" date="2021-03" db="EMBL/GenBank/DDBJ databases">
        <title>Geobacter metallireducens gen. nov. sp. nov., a microorganism capable of coupling the complete oxidation of organic compounds to the reduction of iron and other metals.</title>
        <authorList>
            <person name="Li Y."/>
        </authorList>
    </citation>
    <scope>NUCLEOTIDE SEQUENCE [LARGE SCALE GENOMIC DNA]</scope>
    <source>
        <strain evidence="7 8">Jerry-YX</strain>
    </source>
</reference>
<evidence type="ECO:0000256" key="2">
    <source>
        <dbReference type="ARBA" id="ARBA00012438"/>
    </source>
</evidence>
<gene>
    <name evidence="7" type="ORF">JZM60_04195</name>
</gene>
<evidence type="ECO:0000313" key="7">
    <source>
        <dbReference type="EMBL" id="QSV47330.1"/>
    </source>
</evidence>
<name>A0ABX7Q8C7_9BACT</name>
<dbReference type="InterPro" id="IPR004358">
    <property type="entry name" value="Sig_transdc_His_kin-like_C"/>
</dbReference>
<dbReference type="PRINTS" id="PR00344">
    <property type="entry name" value="BCTRLSENSOR"/>
</dbReference>
<dbReference type="SUPFAM" id="SSF55874">
    <property type="entry name" value="ATPase domain of HSP90 chaperone/DNA topoisomerase II/histidine kinase"/>
    <property type="match status" value="1"/>
</dbReference>
<dbReference type="Gene3D" id="1.10.287.130">
    <property type="match status" value="1"/>
</dbReference>
<dbReference type="SUPFAM" id="SSF47384">
    <property type="entry name" value="Homodimeric domain of signal transducing histidine kinase"/>
    <property type="match status" value="1"/>
</dbReference>
<evidence type="ECO:0000256" key="1">
    <source>
        <dbReference type="ARBA" id="ARBA00000085"/>
    </source>
</evidence>
<dbReference type="InterPro" id="IPR005467">
    <property type="entry name" value="His_kinase_dom"/>
</dbReference>
<proteinExistence type="predicted"/>
<dbReference type="EMBL" id="CP071382">
    <property type="protein sequence ID" value="QSV47330.1"/>
    <property type="molecule type" value="Genomic_DNA"/>
</dbReference>
<dbReference type="Pfam" id="PF00512">
    <property type="entry name" value="HisKA"/>
    <property type="match status" value="1"/>
</dbReference>
<dbReference type="PANTHER" id="PTHR42878">
    <property type="entry name" value="TWO-COMPONENT HISTIDINE KINASE"/>
    <property type="match status" value="1"/>
</dbReference>
<dbReference type="SMART" id="SM00388">
    <property type="entry name" value="HisKA"/>
    <property type="match status" value="1"/>
</dbReference>
<keyword evidence="3" id="KW-0597">Phosphoprotein</keyword>
<organism evidence="7 8">
    <name type="scientific">Geobacter benzoatilyticus</name>
    <dbReference type="NCBI Taxonomy" id="2815309"/>
    <lineage>
        <taxon>Bacteria</taxon>
        <taxon>Pseudomonadati</taxon>
        <taxon>Thermodesulfobacteriota</taxon>
        <taxon>Desulfuromonadia</taxon>
        <taxon>Geobacterales</taxon>
        <taxon>Geobacteraceae</taxon>
        <taxon>Geobacter</taxon>
    </lineage>
</organism>
<comment type="catalytic activity">
    <reaction evidence="1">
        <text>ATP + protein L-histidine = ADP + protein N-phospho-L-histidine.</text>
        <dbReference type="EC" id="2.7.13.3"/>
    </reaction>
</comment>
<dbReference type="InterPro" id="IPR050351">
    <property type="entry name" value="BphY/WalK/GraS-like"/>
</dbReference>
<accession>A0ABX7Q8C7</accession>
<protein>
    <recommendedName>
        <fullName evidence="2">histidine kinase</fullName>
        <ecNumber evidence="2">2.7.13.3</ecNumber>
    </recommendedName>
</protein>
<dbReference type="PROSITE" id="PS50109">
    <property type="entry name" value="HIS_KIN"/>
    <property type="match status" value="1"/>
</dbReference>
<evidence type="ECO:0000259" key="6">
    <source>
        <dbReference type="PROSITE" id="PS50109"/>
    </source>
</evidence>
<evidence type="ECO:0000256" key="3">
    <source>
        <dbReference type="ARBA" id="ARBA00022553"/>
    </source>
</evidence>
<dbReference type="Pfam" id="PF02518">
    <property type="entry name" value="HATPase_c"/>
    <property type="match status" value="1"/>
</dbReference>
<dbReference type="Proteomes" id="UP000663651">
    <property type="component" value="Chromosome"/>
</dbReference>
<evidence type="ECO:0000256" key="5">
    <source>
        <dbReference type="ARBA" id="ARBA00022777"/>
    </source>
</evidence>